<dbReference type="GO" id="GO:0016831">
    <property type="term" value="F:carboxy-lyase activity"/>
    <property type="evidence" value="ECO:0007669"/>
    <property type="project" value="UniProtKB-KW"/>
</dbReference>
<evidence type="ECO:0000256" key="1">
    <source>
        <dbReference type="ARBA" id="ARBA00022793"/>
    </source>
</evidence>
<protein>
    <recommendedName>
        <fullName evidence="4">Amidohydrolase-related domain-containing protein</fullName>
    </recommendedName>
</protein>
<dbReference type="HOGENOM" id="CLU_039329_5_1_1"/>
<dbReference type="EMBL" id="AMGX01000020">
    <property type="protein sequence ID" value="EXJ66430.1"/>
    <property type="molecule type" value="Genomic_DNA"/>
</dbReference>
<name>W9WN55_9EURO</name>
<dbReference type="InterPro" id="IPR032465">
    <property type="entry name" value="ACMSD"/>
</dbReference>
<proteinExistence type="inferred from homology"/>
<dbReference type="GeneID" id="19195275"/>
<dbReference type="PANTHER" id="PTHR21240:SF30">
    <property type="entry name" value="AMIDOHYDROLASE-RELATED DOMAIN-CONTAINING PROTEIN-RELATED"/>
    <property type="match status" value="1"/>
</dbReference>
<dbReference type="InterPro" id="IPR032466">
    <property type="entry name" value="Metal_Hydrolase"/>
</dbReference>
<dbReference type="Gene3D" id="3.20.20.140">
    <property type="entry name" value="Metal-dependent hydrolases"/>
    <property type="match status" value="1"/>
</dbReference>
<reference evidence="5 6" key="1">
    <citation type="submission" date="2013-03" db="EMBL/GenBank/DDBJ databases">
        <title>The Genome Sequence of Cladophialophora psammophila CBS 110553.</title>
        <authorList>
            <consortium name="The Broad Institute Genomics Platform"/>
            <person name="Cuomo C."/>
            <person name="de Hoog S."/>
            <person name="Gorbushina A."/>
            <person name="Walker B."/>
            <person name="Young S.K."/>
            <person name="Zeng Q."/>
            <person name="Gargeya S."/>
            <person name="Fitzgerald M."/>
            <person name="Haas B."/>
            <person name="Abouelleil A."/>
            <person name="Allen A.W."/>
            <person name="Alvarado L."/>
            <person name="Arachchi H.M."/>
            <person name="Berlin A.M."/>
            <person name="Chapman S.B."/>
            <person name="Gainer-Dewar J."/>
            <person name="Goldberg J."/>
            <person name="Griggs A."/>
            <person name="Gujja S."/>
            <person name="Hansen M."/>
            <person name="Howarth C."/>
            <person name="Imamovic A."/>
            <person name="Ireland A."/>
            <person name="Larimer J."/>
            <person name="McCowan C."/>
            <person name="Murphy C."/>
            <person name="Pearson M."/>
            <person name="Poon T.W."/>
            <person name="Priest M."/>
            <person name="Roberts A."/>
            <person name="Saif S."/>
            <person name="Shea T."/>
            <person name="Sisk P."/>
            <person name="Sykes S."/>
            <person name="Wortman J."/>
            <person name="Nusbaum C."/>
            <person name="Birren B."/>
        </authorList>
    </citation>
    <scope>NUCLEOTIDE SEQUENCE [LARGE SCALE GENOMIC DNA]</scope>
    <source>
        <strain evidence="5 6">CBS 110553</strain>
    </source>
</reference>
<keyword evidence="2 3" id="KW-0456">Lyase</keyword>
<dbReference type="OrthoDB" id="432010at2759"/>
<keyword evidence="1 3" id="KW-0210">Decarboxylase</keyword>
<sequence length="339" mass="38524">MTPPFITLEEHWYSQAVFDSYDSSLKEGITKWPGALKRLFDAGDLRLTEMDHGNVALQVISHCASDNPSLEVCRAGNDQLASEIRKTEQTRKRFAGFAVLPMAHPGAAASELERTVKELGFVGALVDHKTDDKFCDGNEYDILWQKLQDLDVPIYLHPSWPTPEFFQRSYAGNYPPRSMTVMGGAMWGWHSEVGLHVLRLHAAGVFDKFPKLKIILGHFGEMMPFMLQRIMDQESVMGKRNRPFGQVWNENIWITTSAAYSVDPMRCILANTKVERIMYSVDYPFTTNEHGLKFFEELEKSGLVNEEQLELIAYKNAENLLRVKIPAAERANGHLNNQA</sequence>
<dbReference type="Pfam" id="PF04909">
    <property type="entry name" value="Amidohydro_2"/>
    <property type="match status" value="1"/>
</dbReference>
<dbReference type="Proteomes" id="UP000019471">
    <property type="component" value="Unassembled WGS sequence"/>
</dbReference>
<evidence type="ECO:0000259" key="4">
    <source>
        <dbReference type="Pfam" id="PF04909"/>
    </source>
</evidence>
<gene>
    <name evidence="5" type="ORF">A1O5_10582</name>
</gene>
<dbReference type="GO" id="GO:0005829">
    <property type="term" value="C:cytosol"/>
    <property type="evidence" value="ECO:0007669"/>
    <property type="project" value="TreeGrafter"/>
</dbReference>
<dbReference type="InterPro" id="IPR006680">
    <property type="entry name" value="Amidohydro-rel"/>
</dbReference>
<evidence type="ECO:0000256" key="2">
    <source>
        <dbReference type="ARBA" id="ARBA00023239"/>
    </source>
</evidence>
<comment type="caution">
    <text evidence="5">The sequence shown here is derived from an EMBL/GenBank/DDBJ whole genome shotgun (WGS) entry which is preliminary data.</text>
</comment>
<comment type="similarity">
    <text evidence="3">Belongs to the metallo-dependent hydrolases superfamily.</text>
</comment>
<evidence type="ECO:0000313" key="5">
    <source>
        <dbReference type="EMBL" id="EXJ66430.1"/>
    </source>
</evidence>
<dbReference type="GO" id="GO:0016787">
    <property type="term" value="F:hydrolase activity"/>
    <property type="evidence" value="ECO:0007669"/>
    <property type="project" value="InterPro"/>
</dbReference>
<dbReference type="AlphaFoldDB" id="W9WN55"/>
<keyword evidence="6" id="KW-1185">Reference proteome</keyword>
<evidence type="ECO:0000256" key="3">
    <source>
        <dbReference type="RuleBase" id="RU366045"/>
    </source>
</evidence>
<dbReference type="STRING" id="1182543.W9WN55"/>
<dbReference type="RefSeq" id="XP_007749348.1">
    <property type="nucleotide sequence ID" value="XM_007751158.1"/>
</dbReference>
<feature type="domain" description="Amidohydrolase-related" evidence="4">
    <location>
        <begin position="71"/>
        <end position="322"/>
    </location>
</feature>
<dbReference type="GO" id="GO:0019748">
    <property type="term" value="P:secondary metabolic process"/>
    <property type="evidence" value="ECO:0007669"/>
    <property type="project" value="TreeGrafter"/>
</dbReference>
<evidence type="ECO:0000313" key="6">
    <source>
        <dbReference type="Proteomes" id="UP000019471"/>
    </source>
</evidence>
<organism evidence="5 6">
    <name type="scientific">Cladophialophora psammophila CBS 110553</name>
    <dbReference type="NCBI Taxonomy" id="1182543"/>
    <lineage>
        <taxon>Eukaryota</taxon>
        <taxon>Fungi</taxon>
        <taxon>Dikarya</taxon>
        <taxon>Ascomycota</taxon>
        <taxon>Pezizomycotina</taxon>
        <taxon>Eurotiomycetes</taxon>
        <taxon>Chaetothyriomycetidae</taxon>
        <taxon>Chaetothyriales</taxon>
        <taxon>Herpotrichiellaceae</taxon>
        <taxon>Cladophialophora</taxon>
    </lineage>
</organism>
<dbReference type="PANTHER" id="PTHR21240">
    <property type="entry name" value="2-AMINO-3-CARBOXYLMUCONATE-6-SEMIALDEHYDE DECARBOXYLASE"/>
    <property type="match status" value="1"/>
</dbReference>
<accession>W9WN55</accession>
<dbReference type="eggNOG" id="KOG4245">
    <property type="taxonomic scope" value="Eukaryota"/>
</dbReference>
<dbReference type="SUPFAM" id="SSF51556">
    <property type="entry name" value="Metallo-dependent hydrolases"/>
    <property type="match status" value="1"/>
</dbReference>